<comment type="caution">
    <text evidence="1">The sequence shown here is derived from an EMBL/GenBank/DDBJ whole genome shotgun (WGS) entry which is preliminary data.</text>
</comment>
<sequence>MLLFNGVVPAIVQRLEDGKQPVGDVGRCPLKKLLLKELVVVHEDRKVGECRKSLQGQLQQLLNYLLQLSSHSSEFFFFVPYE</sequence>
<dbReference type="Proteomes" id="UP000317650">
    <property type="component" value="Chromosome 8"/>
</dbReference>
<reference evidence="1 2" key="1">
    <citation type="journal article" date="2019" name="Nat. Plants">
        <title>Genome sequencing of Musa balbisiana reveals subgenome evolution and function divergence in polyploid bananas.</title>
        <authorList>
            <person name="Yao X."/>
        </authorList>
    </citation>
    <scope>NUCLEOTIDE SEQUENCE [LARGE SCALE GENOMIC DNA]</scope>
    <source>
        <strain evidence="2">cv. DH-PKW</strain>
        <tissue evidence="1">Leaves</tissue>
    </source>
</reference>
<name>A0A4S8K356_MUSBA</name>
<proteinExistence type="predicted"/>
<dbReference type="EMBL" id="PYDT01000002">
    <property type="protein sequence ID" value="THU69210.1"/>
    <property type="molecule type" value="Genomic_DNA"/>
</dbReference>
<protein>
    <submittedName>
        <fullName evidence="1">Uncharacterized protein</fullName>
    </submittedName>
</protein>
<keyword evidence="2" id="KW-1185">Reference proteome</keyword>
<evidence type="ECO:0000313" key="1">
    <source>
        <dbReference type="EMBL" id="THU69210.1"/>
    </source>
</evidence>
<gene>
    <name evidence="1" type="ORF">C4D60_Mb08t12020</name>
</gene>
<organism evidence="1 2">
    <name type="scientific">Musa balbisiana</name>
    <name type="common">Banana</name>
    <dbReference type="NCBI Taxonomy" id="52838"/>
    <lineage>
        <taxon>Eukaryota</taxon>
        <taxon>Viridiplantae</taxon>
        <taxon>Streptophyta</taxon>
        <taxon>Embryophyta</taxon>
        <taxon>Tracheophyta</taxon>
        <taxon>Spermatophyta</taxon>
        <taxon>Magnoliopsida</taxon>
        <taxon>Liliopsida</taxon>
        <taxon>Zingiberales</taxon>
        <taxon>Musaceae</taxon>
        <taxon>Musa</taxon>
    </lineage>
</organism>
<evidence type="ECO:0000313" key="2">
    <source>
        <dbReference type="Proteomes" id="UP000317650"/>
    </source>
</evidence>
<dbReference type="AlphaFoldDB" id="A0A4S8K356"/>
<accession>A0A4S8K356</accession>